<dbReference type="EC" id="3.4.24.-" evidence="10"/>
<evidence type="ECO:0000256" key="3">
    <source>
        <dbReference type="ARBA" id="ARBA00022723"/>
    </source>
</evidence>
<dbReference type="PANTHER" id="PTHR33794">
    <property type="entry name" value="BACILLOLYSIN"/>
    <property type="match status" value="1"/>
</dbReference>
<keyword evidence="3" id="KW-0479">Metal-binding</keyword>
<comment type="cofactor">
    <cofactor evidence="10">
        <name>Zn(2+)</name>
        <dbReference type="ChEBI" id="CHEBI:29105"/>
    </cofactor>
</comment>
<evidence type="ECO:0000313" key="15">
    <source>
        <dbReference type="Proteomes" id="UP000315167"/>
    </source>
</evidence>
<feature type="signal peptide" evidence="10">
    <location>
        <begin position="1"/>
        <end position="22"/>
    </location>
</feature>
<evidence type="ECO:0000256" key="7">
    <source>
        <dbReference type="ARBA" id="ARBA00023049"/>
    </source>
</evidence>
<dbReference type="GO" id="GO:0005576">
    <property type="term" value="C:extracellular region"/>
    <property type="evidence" value="ECO:0007669"/>
    <property type="project" value="UniProtKB-SubCell"/>
</dbReference>
<dbReference type="AlphaFoldDB" id="A0A562L236"/>
<dbReference type="CDD" id="cd09597">
    <property type="entry name" value="M4_TLP"/>
    <property type="match status" value="1"/>
</dbReference>
<accession>A0A562L236</accession>
<evidence type="ECO:0000259" key="12">
    <source>
        <dbReference type="Pfam" id="PF02868"/>
    </source>
</evidence>
<keyword evidence="7 10" id="KW-0482">Metalloprotease</keyword>
<evidence type="ECO:0000259" key="13">
    <source>
        <dbReference type="Pfam" id="PF07504"/>
    </source>
</evidence>
<evidence type="ECO:0000256" key="4">
    <source>
        <dbReference type="ARBA" id="ARBA00022729"/>
    </source>
</evidence>
<dbReference type="Proteomes" id="UP000315167">
    <property type="component" value="Unassembled WGS sequence"/>
</dbReference>
<dbReference type="Gene3D" id="3.10.450.490">
    <property type="match status" value="1"/>
</dbReference>
<dbReference type="InterPro" id="IPR050728">
    <property type="entry name" value="Zinc_Metalloprotease_M4"/>
</dbReference>
<protein>
    <recommendedName>
        <fullName evidence="10">Neutral metalloproteinase</fullName>
        <ecNumber evidence="10">3.4.24.-</ecNumber>
    </recommendedName>
</protein>
<keyword evidence="10" id="KW-0964">Secreted</keyword>
<feature type="active site" evidence="9">
    <location>
        <position position="348"/>
    </location>
</feature>
<feature type="chain" id="PRO_5023155744" description="Neutral metalloproteinase" evidence="10">
    <location>
        <begin position="23"/>
        <end position="544"/>
    </location>
</feature>
<dbReference type="OrthoDB" id="5378341at2"/>
<comment type="function">
    <text evidence="10">Extracellular zinc metalloprotease.</text>
</comment>
<dbReference type="EMBL" id="VLKN01000005">
    <property type="protein sequence ID" value="TWI01691.1"/>
    <property type="molecule type" value="Genomic_DNA"/>
</dbReference>
<dbReference type="InterPro" id="IPR011096">
    <property type="entry name" value="FTP_domain"/>
</dbReference>
<evidence type="ECO:0000256" key="8">
    <source>
        <dbReference type="ARBA" id="ARBA00023145"/>
    </source>
</evidence>
<dbReference type="Pfam" id="PF01447">
    <property type="entry name" value="Peptidase_M4"/>
    <property type="match status" value="1"/>
</dbReference>
<evidence type="ECO:0000256" key="2">
    <source>
        <dbReference type="ARBA" id="ARBA00022670"/>
    </source>
</evidence>
<feature type="active site" description="Proton donor" evidence="9">
    <location>
        <position position="439"/>
    </location>
</feature>
<evidence type="ECO:0000256" key="5">
    <source>
        <dbReference type="ARBA" id="ARBA00022801"/>
    </source>
</evidence>
<proteinExistence type="inferred from homology"/>
<organism evidence="14 15">
    <name type="scientific">Luteimonas cucumeris</name>
    <dbReference type="NCBI Taxonomy" id="985012"/>
    <lineage>
        <taxon>Bacteria</taxon>
        <taxon>Pseudomonadati</taxon>
        <taxon>Pseudomonadota</taxon>
        <taxon>Gammaproteobacteria</taxon>
        <taxon>Lysobacterales</taxon>
        <taxon>Lysobacteraceae</taxon>
        <taxon>Luteimonas</taxon>
    </lineage>
</organism>
<comment type="subcellular location">
    <subcellularLocation>
        <location evidence="10">Secreted</location>
    </subcellularLocation>
</comment>
<evidence type="ECO:0000256" key="10">
    <source>
        <dbReference type="RuleBase" id="RU366073"/>
    </source>
</evidence>
<evidence type="ECO:0000256" key="9">
    <source>
        <dbReference type="PIRSR" id="PIRSR623612-1"/>
    </source>
</evidence>
<dbReference type="GO" id="GO:0046872">
    <property type="term" value="F:metal ion binding"/>
    <property type="evidence" value="ECO:0007669"/>
    <property type="project" value="UniProtKB-UniRule"/>
</dbReference>
<evidence type="ECO:0000256" key="1">
    <source>
        <dbReference type="ARBA" id="ARBA00009388"/>
    </source>
</evidence>
<sequence>MQSSLLSAAVVSALALSATAVAGDLRTSSPVVRAQGLLNGPATSLVRRDSADQFIAKDVVVDRNGNEHVRFARTYRGLPVIGGGIVVHSRNNQIKSVTQTLDALARPNIVPTVDKDWAIVEAGARLGSEYNFTKSPTSRTVIYARGDAAPKLAYEVRYQGVKKDQTPTDMHVIVDAHNGKILDKWDRVYTAKPGPDGPKCANPTAATGVGDALYLGEVELGTGECSNGFQLIDPTRGGGWTSNMGNRTVGLGTAFVDSDNVWGNGTNTNSQTVAVDAHFGVSSTWDYFLEVHGRAGIANDGKGALSRVHYGRNYANANWSDACFCMTFGDGNGSSVGPLVELDVAGHEMSHGVTSRTADLIYSGESGGLNEATSDIFGAMVEYRANTEGDTPDYLIGELVFRQDPSLPYQTALRYMFKPSLDGLSPDCWSPDIGGIDVHYSSGVANHFFYLLAEGAVVPDGWGEGTGANLTAADLVCNGNTELAGIGRADAEQIWYLALTGYMVEDTDYPGARVATLSAATDLFGADSPQYAAVAAAWSAVSVE</sequence>
<keyword evidence="6 10" id="KW-0862">Zinc</keyword>
<evidence type="ECO:0000256" key="6">
    <source>
        <dbReference type="ARBA" id="ARBA00022833"/>
    </source>
</evidence>
<dbReference type="Gene3D" id="1.10.390.10">
    <property type="entry name" value="Neutral Protease Domain 2"/>
    <property type="match status" value="1"/>
</dbReference>
<dbReference type="PANTHER" id="PTHR33794:SF1">
    <property type="entry name" value="BACILLOLYSIN"/>
    <property type="match status" value="1"/>
</dbReference>
<dbReference type="InterPro" id="IPR027268">
    <property type="entry name" value="Peptidase_M4/M1_CTD_sf"/>
</dbReference>
<keyword evidence="15" id="KW-1185">Reference proteome</keyword>
<keyword evidence="5 10" id="KW-0378">Hydrolase</keyword>
<keyword evidence="2 10" id="KW-0645">Protease</keyword>
<dbReference type="Pfam" id="PF02868">
    <property type="entry name" value="Peptidase_M4_C"/>
    <property type="match status" value="1"/>
</dbReference>
<keyword evidence="4 10" id="KW-0732">Signal</keyword>
<dbReference type="Gene3D" id="3.10.450.40">
    <property type="match status" value="1"/>
</dbReference>
<dbReference type="SUPFAM" id="SSF55486">
    <property type="entry name" value="Metalloproteases ('zincins'), catalytic domain"/>
    <property type="match status" value="1"/>
</dbReference>
<evidence type="ECO:0000259" key="11">
    <source>
        <dbReference type="Pfam" id="PF01447"/>
    </source>
</evidence>
<dbReference type="RefSeq" id="WP_144899748.1">
    <property type="nucleotide sequence ID" value="NZ_VLKN01000005.1"/>
</dbReference>
<dbReference type="Gene3D" id="3.10.170.10">
    <property type="match status" value="1"/>
</dbReference>
<name>A0A562L236_9GAMM</name>
<dbReference type="InterPro" id="IPR023612">
    <property type="entry name" value="Peptidase_M4"/>
</dbReference>
<feature type="domain" description="Peptidase M4" evidence="11">
    <location>
        <begin position="207"/>
        <end position="355"/>
    </location>
</feature>
<feature type="domain" description="FTP" evidence="13">
    <location>
        <begin position="52"/>
        <end position="99"/>
    </location>
</feature>
<dbReference type="Pfam" id="PF07504">
    <property type="entry name" value="FTP"/>
    <property type="match status" value="1"/>
</dbReference>
<reference evidence="14 15" key="1">
    <citation type="journal article" date="2015" name="Stand. Genomic Sci.">
        <title>Genomic Encyclopedia of Bacterial and Archaeal Type Strains, Phase III: the genomes of soil and plant-associated and newly described type strains.</title>
        <authorList>
            <person name="Whitman W.B."/>
            <person name="Woyke T."/>
            <person name="Klenk H.P."/>
            <person name="Zhou Y."/>
            <person name="Lilburn T.G."/>
            <person name="Beck B.J."/>
            <person name="De Vos P."/>
            <person name="Vandamme P."/>
            <person name="Eisen J.A."/>
            <person name="Garrity G."/>
            <person name="Hugenholtz P."/>
            <person name="Kyrpides N.C."/>
        </authorList>
    </citation>
    <scope>NUCLEOTIDE SEQUENCE [LARGE SCALE GENOMIC DNA]</scope>
    <source>
        <strain evidence="14 15">CGMCC 1.10821</strain>
    </source>
</reference>
<dbReference type="InterPro" id="IPR001570">
    <property type="entry name" value="Peptidase_M4_C_domain"/>
</dbReference>
<dbReference type="GO" id="GO:0006508">
    <property type="term" value="P:proteolysis"/>
    <property type="evidence" value="ECO:0007669"/>
    <property type="project" value="UniProtKB-KW"/>
</dbReference>
<gene>
    <name evidence="14" type="ORF">IP90_02250</name>
</gene>
<comment type="similarity">
    <text evidence="1 10">Belongs to the peptidase M4 family.</text>
</comment>
<dbReference type="PRINTS" id="PR00730">
    <property type="entry name" value="THERMOLYSIN"/>
</dbReference>
<keyword evidence="8" id="KW-0865">Zymogen</keyword>
<dbReference type="InterPro" id="IPR013856">
    <property type="entry name" value="Peptidase_M4_domain"/>
</dbReference>
<dbReference type="GO" id="GO:0004222">
    <property type="term" value="F:metalloendopeptidase activity"/>
    <property type="evidence" value="ECO:0007669"/>
    <property type="project" value="UniProtKB-UniRule"/>
</dbReference>
<feature type="domain" description="Peptidase M4 C-terminal" evidence="12">
    <location>
        <begin position="358"/>
        <end position="543"/>
    </location>
</feature>
<evidence type="ECO:0000313" key="14">
    <source>
        <dbReference type="EMBL" id="TWI01691.1"/>
    </source>
</evidence>
<comment type="caution">
    <text evidence="14">The sequence shown here is derived from an EMBL/GenBank/DDBJ whole genome shotgun (WGS) entry which is preliminary data.</text>
</comment>